<organism evidence="1 2">
    <name type="scientific">Methylobacterium indicum</name>
    <dbReference type="NCBI Taxonomy" id="1775910"/>
    <lineage>
        <taxon>Bacteria</taxon>
        <taxon>Pseudomonadati</taxon>
        <taxon>Pseudomonadota</taxon>
        <taxon>Alphaproteobacteria</taxon>
        <taxon>Hyphomicrobiales</taxon>
        <taxon>Methylobacteriaceae</taxon>
        <taxon>Methylobacterium</taxon>
    </lineage>
</organism>
<dbReference type="KEGG" id="mind:mvi_63640"/>
<accession>A0A8H9CA36</accession>
<reference evidence="1" key="1">
    <citation type="submission" date="2020-11" db="EMBL/GenBank/DDBJ databases">
        <title>Complete genome sequence of a novel pathogenic Methylobacterium strain isolated from rice in Vietnam.</title>
        <authorList>
            <person name="Lai K."/>
            <person name="Okazaki S."/>
            <person name="Higashi K."/>
            <person name="Mori H."/>
            <person name="Toyoda A."/>
            <person name="Kurokawa K."/>
        </authorList>
    </citation>
    <scope>NUCLEOTIDE SEQUENCE</scope>
    <source>
        <strain evidence="1">VL1</strain>
        <plasmid evidence="1">pVL1_2</plasmid>
    </source>
</reference>
<evidence type="ECO:0000313" key="2">
    <source>
        <dbReference type="Proteomes" id="UP000663508"/>
    </source>
</evidence>
<name>A0A8H9CA36_9HYPH</name>
<sequence length="771" mass="84339">MENKVIFYEGMDVDPSDHNTLQQFAQEGLDHVVADVVTANQRFAGLTISKTSATAVQIAPGRLYSGGKRYAFATAMSQDFLTSLPLAGKKIVSVVAWGSEPDTGVTPREFLLNEETGASEPRAVAMRKSRICNIQFAQSQDAPDPTPPIIDAGYTRVANITLSTTGVEKIVMIVENQVENLDAIGDRTDALEVFEAEAGPKISTLSTDLANLANKLKASADQALLGRMLQRLAVLEFKDQIPASAVDSFADYFLSPDFTDTANPLSHTKIEEGLRFPDYNANVSQLQIFDPLNPKVMIKGGLMFPAYDRELWLGNTNYGGEAQIAGYSYQTFQMVQKTMSRQRVRYGNEFTVCTNSTFWNTGTYDYFAQTFQRNGETFEAVTDGFWGDAAQNINFDAAGNAFNHQNMRLRQIFVDTVQEPYWDKVTIDHTVSGAQIAESFMQGQDIWLDAIGLFFTRLADAGSVTVSICEVSKFGLPNLQSVVSHTTLERSSMVAYPAETVVPIQPVFLAAGKRYAILVTTAANHWVAMTPGEDFTSGTFFYVLDGAYAQGDGTRDLMFKLYRAKFRQNRVVVEFNSLSLAGGILSVDINADVIQPGSTQLTYEIQPANTGVWYNLIDVDNYVLGKGGSVPVTCGFRAVLAGSVDMMPVVALSGSQVKISRPDTTRTAIAKVRTLPAASTSIHVIERYEGWDGTKHAANCQLRTGAGYNTVTDAAAKVDVAGTDELGQAFIERTYVFNLGSAVTTYQVQHTATTATPNVCFHVAWRKDWSL</sequence>
<geneLocation type="plasmid" evidence="1 2">
    <name>pVL1_2</name>
</geneLocation>
<dbReference type="AlphaFoldDB" id="A0A8H9CA36"/>
<proteinExistence type="predicted"/>
<dbReference type="RefSeq" id="WP_207183914.1">
    <property type="nucleotide sequence ID" value="NZ_AP024147.1"/>
</dbReference>
<dbReference type="EMBL" id="AP024147">
    <property type="protein sequence ID" value="BCM87903.1"/>
    <property type="molecule type" value="Genomic_DNA"/>
</dbReference>
<protein>
    <submittedName>
        <fullName evidence="1">Uncharacterized protein</fullName>
    </submittedName>
</protein>
<evidence type="ECO:0000313" key="1">
    <source>
        <dbReference type="EMBL" id="BCM87903.1"/>
    </source>
</evidence>
<dbReference type="Proteomes" id="UP000663508">
    <property type="component" value="Plasmid pVL1_2"/>
</dbReference>
<keyword evidence="1" id="KW-0614">Plasmid</keyword>
<gene>
    <name evidence="1" type="ORF">mvi_63640</name>
</gene>